<dbReference type="Proteomes" id="UP000594681">
    <property type="component" value="Chromosome"/>
</dbReference>
<keyword evidence="1" id="KW-0472">Membrane</keyword>
<feature type="transmembrane region" description="Helical" evidence="1">
    <location>
        <begin position="12"/>
        <end position="32"/>
    </location>
</feature>
<dbReference type="AlphaFoldDB" id="A0A7T0KDY3"/>
<evidence type="ECO:0000313" key="3">
    <source>
        <dbReference type="Proteomes" id="UP000594681"/>
    </source>
</evidence>
<accession>A0A7T0KDY3</accession>
<dbReference type="RefSeq" id="WP_165010167.1">
    <property type="nucleotide sequence ID" value="NZ_CP064954.1"/>
</dbReference>
<gene>
    <name evidence="2" type="ORF">G7Y31_07915</name>
</gene>
<sequence length="198" mass="20581">MSFPRPELKYRVRRGVALVGAGVVVLAIAGWLGPVPTVPVQGDVLGPDGRTRAEYVDFAAGQLEQLRQDSTGPRDSTEQRDPQSRFALVTFAHPLDAQQASAALRPLQRVNAVVVGGAGPVPVPEPVAGRERAEVFDTALGRLTAAMGGAGTPGISSVVVYAPPAQLEQVAKHALVAAVEPGLADAVWGNFAVRPQVG</sequence>
<evidence type="ECO:0000256" key="1">
    <source>
        <dbReference type="SAM" id="Phobius"/>
    </source>
</evidence>
<evidence type="ECO:0000313" key="2">
    <source>
        <dbReference type="EMBL" id="QPK78490.1"/>
    </source>
</evidence>
<reference evidence="2 3" key="1">
    <citation type="submission" date="2020-11" db="EMBL/GenBank/DDBJ databases">
        <title>Corynebacterium sp. ZJ-599.</title>
        <authorList>
            <person name="Zhou J."/>
        </authorList>
    </citation>
    <scope>NUCLEOTIDE SEQUENCE [LARGE SCALE GENOMIC DNA]</scope>
    <source>
        <strain evidence="2 3">ZJ-599</strain>
    </source>
</reference>
<keyword evidence="3" id="KW-1185">Reference proteome</keyword>
<proteinExistence type="predicted"/>
<dbReference type="EMBL" id="CP064954">
    <property type="protein sequence ID" value="QPK78490.1"/>
    <property type="molecule type" value="Genomic_DNA"/>
</dbReference>
<name>A0A7T0KDY3_9CORY</name>
<protein>
    <submittedName>
        <fullName evidence="2">Uncharacterized protein</fullName>
    </submittedName>
</protein>
<keyword evidence="1" id="KW-0812">Transmembrane</keyword>
<keyword evidence="1" id="KW-1133">Transmembrane helix</keyword>
<dbReference type="KEGG" id="cliz:G7Y31_07915"/>
<organism evidence="2 3">
    <name type="scientific">Corynebacterium lizhenjunii</name>
    <dbReference type="NCBI Taxonomy" id="2709394"/>
    <lineage>
        <taxon>Bacteria</taxon>
        <taxon>Bacillati</taxon>
        <taxon>Actinomycetota</taxon>
        <taxon>Actinomycetes</taxon>
        <taxon>Mycobacteriales</taxon>
        <taxon>Corynebacteriaceae</taxon>
        <taxon>Corynebacterium</taxon>
    </lineage>
</organism>